<evidence type="ECO:0000256" key="1">
    <source>
        <dbReference type="SAM" id="Coils"/>
    </source>
</evidence>
<evidence type="ECO:0000256" key="3">
    <source>
        <dbReference type="SAM" id="SignalP"/>
    </source>
</evidence>
<dbReference type="PROSITE" id="PS51257">
    <property type="entry name" value="PROKAR_LIPOPROTEIN"/>
    <property type="match status" value="1"/>
</dbReference>
<evidence type="ECO:0000256" key="2">
    <source>
        <dbReference type="SAM" id="Phobius"/>
    </source>
</evidence>
<keyword evidence="3" id="KW-0732">Signal</keyword>
<evidence type="ECO:0000313" key="5">
    <source>
        <dbReference type="EMBL" id="TXG35271.1"/>
    </source>
</evidence>
<feature type="signal peptide" evidence="3">
    <location>
        <begin position="1"/>
        <end position="27"/>
    </location>
</feature>
<comment type="caution">
    <text evidence="5">The sequence shown here is derived from an EMBL/GenBank/DDBJ whole genome shotgun (WGS) entry which is preliminary data.</text>
</comment>
<keyword evidence="2" id="KW-0472">Membrane</keyword>
<feature type="chain" id="PRO_5022758287" evidence="3">
    <location>
        <begin position="28"/>
        <end position="289"/>
    </location>
</feature>
<dbReference type="Proteomes" id="UP000321080">
    <property type="component" value="Unassembled WGS sequence"/>
</dbReference>
<feature type="domain" description="DUF4349" evidence="4">
    <location>
        <begin position="72"/>
        <end position="279"/>
    </location>
</feature>
<dbReference type="OrthoDB" id="5381491at2"/>
<dbReference type="Pfam" id="PF14257">
    <property type="entry name" value="DUF4349"/>
    <property type="match status" value="1"/>
</dbReference>
<protein>
    <submittedName>
        <fullName evidence="5">DUF4349 domain-containing protein</fullName>
    </submittedName>
</protein>
<evidence type="ECO:0000313" key="6">
    <source>
        <dbReference type="Proteomes" id="UP000321080"/>
    </source>
</evidence>
<dbReference type="EMBL" id="VRKQ01000018">
    <property type="protein sequence ID" value="TXG35271.1"/>
    <property type="molecule type" value="Genomic_DNA"/>
</dbReference>
<keyword evidence="2" id="KW-0812">Transmembrane</keyword>
<dbReference type="InterPro" id="IPR025645">
    <property type="entry name" value="DUF4349"/>
</dbReference>
<name>A0A5C7GEB1_9FLAO</name>
<gene>
    <name evidence="5" type="ORF">FUA22_16110</name>
</gene>
<dbReference type="RefSeq" id="WP_147769614.1">
    <property type="nucleotide sequence ID" value="NZ_VRKQ01000018.1"/>
</dbReference>
<keyword evidence="2" id="KW-1133">Transmembrane helix</keyword>
<reference evidence="5 6" key="1">
    <citation type="submission" date="2019-08" db="EMBL/GenBank/DDBJ databases">
        <title>Seonamhaeicola sediminis sp. nov., isolated from marine sediment.</title>
        <authorList>
            <person name="Cao W.R."/>
        </authorList>
    </citation>
    <scope>NUCLEOTIDE SEQUENCE [LARGE SCALE GENOMIC DNA]</scope>
    <source>
        <strain evidence="5 6">1505</strain>
    </source>
</reference>
<feature type="coiled-coil region" evidence="1">
    <location>
        <begin position="188"/>
        <end position="215"/>
    </location>
</feature>
<organism evidence="5 6">
    <name type="scientific">Seonamhaeicola maritimus</name>
    <dbReference type="NCBI Taxonomy" id="2591822"/>
    <lineage>
        <taxon>Bacteria</taxon>
        <taxon>Pseudomonadati</taxon>
        <taxon>Bacteroidota</taxon>
        <taxon>Flavobacteriia</taxon>
        <taxon>Flavobacteriales</taxon>
        <taxon>Flavobacteriaceae</taxon>
    </lineage>
</organism>
<evidence type="ECO:0000259" key="4">
    <source>
        <dbReference type="Pfam" id="PF14257"/>
    </source>
</evidence>
<sequence>MKAKPLKTLFKITLTFFMLIVIFSCQNTSKHNESVMLEEVEVAQDFESVSNQDSEKALKVGATTSSIPKNLKIIKSAKAKYKVKHVKKATNEIKQVAIKYGAYISDMRFENNLYQKANRFTIKIPQQHFDSFMDSISGVAEFIDYENITTQDVTEEYIDLQSRLNTKLEVKKRYESILRKKAITVEDILNTEDKIRIIQEEIEAAQGRLKYLSNKVSFSTIQIDLYETVDYKEEPVTYNKTFWTKSKNALSFGWELIENLLLGILHIWPLIITGTLLIIYIRKRLLLKK</sequence>
<proteinExistence type="predicted"/>
<keyword evidence="1" id="KW-0175">Coiled coil</keyword>
<keyword evidence="6" id="KW-1185">Reference proteome</keyword>
<feature type="transmembrane region" description="Helical" evidence="2">
    <location>
        <begin position="260"/>
        <end position="281"/>
    </location>
</feature>
<dbReference type="AlphaFoldDB" id="A0A5C7GEB1"/>
<accession>A0A5C7GEB1</accession>